<comment type="caution">
    <text evidence="1">The sequence shown here is derived from an EMBL/GenBank/DDBJ whole genome shotgun (WGS) entry which is preliminary data.</text>
</comment>
<evidence type="ECO:0000313" key="1">
    <source>
        <dbReference type="EMBL" id="OTI63240.1"/>
    </source>
</evidence>
<evidence type="ECO:0000313" key="2">
    <source>
        <dbReference type="Proteomes" id="UP000194857"/>
    </source>
</evidence>
<dbReference type="Proteomes" id="UP000194857">
    <property type="component" value="Unassembled WGS sequence"/>
</dbReference>
<protein>
    <submittedName>
        <fullName evidence="1">Uncharacterized protein</fullName>
    </submittedName>
</protein>
<name>A0A241XS43_PSEAI</name>
<dbReference type="AlphaFoldDB" id="A0A241XS43"/>
<sequence length="146" mass="16394">MLGFYFSINDLRIPADGDIPDDQFKAADAINHKAYELLEQSLPKSSVWLKQDEHNPEITYTPYEVCEESLEMEEFDGQAAFNFWIFSHHRIDDATAAAFQAEVAAAYARAATDLGGTAQFLRMESVVTEEVATTTVIDLVRQPQQS</sequence>
<organism evidence="1 2">
    <name type="scientific">Pseudomonas aeruginosa</name>
    <dbReference type="NCBI Taxonomy" id="287"/>
    <lineage>
        <taxon>Bacteria</taxon>
        <taxon>Pseudomonadati</taxon>
        <taxon>Pseudomonadota</taxon>
        <taxon>Gammaproteobacteria</taxon>
        <taxon>Pseudomonadales</taxon>
        <taxon>Pseudomonadaceae</taxon>
        <taxon>Pseudomonas</taxon>
    </lineage>
</organism>
<proteinExistence type="predicted"/>
<gene>
    <name evidence="1" type="ORF">CAZ10_10445</name>
</gene>
<accession>A0A241XS43</accession>
<dbReference type="EMBL" id="NFFZ01000004">
    <property type="protein sequence ID" value="OTI63240.1"/>
    <property type="molecule type" value="Genomic_DNA"/>
</dbReference>
<reference evidence="1 2" key="1">
    <citation type="submission" date="2017-05" db="EMBL/GenBank/DDBJ databases">
        <authorList>
            <person name="Song R."/>
            <person name="Chenine A.L."/>
            <person name="Ruprecht R.M."/>
        </authorList>
    </citation>
    <scope>NUCLEOTIDE SEQUENCE [LARGE SCALE GENOMIC DNA]</scope>
    <source>
        <strain evidence="1 2">S567_C10_BS</strain>
    </source>
</reference>